<feature type="domain" description="Cytochrome c" evidence="6">
    <location>
        <begin position="39"/>
        <end position="112"/>
    </location>
</feature>
<dbReference type="SUPFAM" id="SSF46626">
    <property type="entry name" value="Cytochrome c"/>
    <property type="match status" value="1"/>
</dbReference>
<dbReference type="EMBL" id="JAASQI010000011">
    <property type="protein sequence ID" value="NIJ59925.1"/>
    <property type="molecule type" value="Genomic_DNA"/>
</dbReference>
<organism evidence="7 8">
    <name type="scientific">Pseudochelatococcus lubricantis</name>
    <dbReference type="NCBI Taxonomy" id="1538102"/>
    <lineage>
        <taxon>Bacteria</taxon>
        <taxon>Pseudomonadati</taxon>
        <taxon>Pseudomonadota</taxon>
        <taxon>Alphaproteobacteria</taxon>
        <taxon>Hyphomicrobiales</taxon>
        <taxon>Chelatococcaceae</taxon>
        <taxon>Pseudochelatococcus</taxon>
    </lineage>
</organism>
<dbReference type="InterPro" id="IPR036909">
    <property type="entry name" value="Cyt_c-like_dom_sf"/>
</dbReference>
<dbReference type="Gene3D" id="1.10.760.10">
    <property type="entry name" value="Cytochrome c-like domain"/>
    <property type="match status" value="1"/>
</dbReference>
<proteinExistence type="predicted"/>
<keyword evidence="2 4" id="KW-0479">Metal-binding</keyword>
<gene>
    <name evidence="7" type="ORF">FHS82_003786</name>
</gene>
<keyword evidence="8" id="KW-1185">Reference proteome</keyword>
<comment type="caution">
    <text evidence="7">The sequence shown here is derived from an EMBL/GenBank/DDBJ whole genome shotgun (WGS) entry which is preliminary data.</text>
</comment>
<evidence type="ECO:0000256" key="3">
    <source>
        <dbReference type="ARBA" id="ARBA00023004"/>
    </source>
</evidence>
<evidence type="ECO:0000256" key="1">
    <source>
        <dbReference type="ARBA" id="ARBA00022617"/>
    </source>
</evidence>
<evidence type="ECO:0000256" key="2">
    <source>
        <dbReference type="ARBA" id="ARBA00022723"/>
    </source>
</evidence>
<feature type="signal peptide" evidence="5">
    <location>
        <begin position="1"/>
        <end position="27"/>
    </location>
</feature>
<feature type="chain" id="PRO_5045578632" evidence="5">
    <location>
        <begin position="28"/>
        <end position="117"/>
    </location>
</feature>
<dbReference type="Pfam" id="PF13442">
    <property type="entry name" value="Cytochrome_CBB3"/>
    <property type="match status" value="1"/>
</dbReference>
<keyword evidence="5" id="KW-0732">Signal</keyword>
<reference evidence="7 8" key="1">
    <citation type="submission" date="2020-03" db="EMBL/GenBank/DDBJ databases">
        <title>Genomic Encyclopedia of Type Strains, Phase IV (KMG-IV): sequencing the most valuable type-strain genomes for metagenomic binning, comparative biology and taxonomic classification.</title>
        <authorList>
            <person name="Goeker M."/>
        </authorList>
    </citation>
    <scope>NUCLEOTIDE SEQUENCE [LARGE SCALE GENOMIC DNA]</scope>
    <source>
        <strain evidence="7 8">DSM 103870</strain>
    </source>
</reference>
<evidence type="ECO:0000256" key="5">
    <source>
        <dbReference type="SAM" id="SignalP"/>
    </source>
</evidence>
<keyword evidence="1 4" id="KW-0349">Heme</keyword>
<dbReference type="RefSeq" id="WP_166955792.1">
    <property type="nucleotide sequence ID" value="NZ_JAASQI010000011.1"/>
</dbReference>
<evidence type="ECO:0000313" key="8">
    <source>
        <dbReference type="Proteomes" id="UP001429580"/>
    </source>
</evidence>
<evidence type="ECO:0000256" key="4">
    <source>
        <dbReference type="PROSITE-ProRule" id="PRU00433"/>
    </source>
</evidence>
<name>A0ABX0V6G9_9HYPH</name>
<dbReference type="InterPro" id="IPR009056">
    <property type="entry name" value="Cyt_c-like_dom"/>
</dbReference>
<dbReference type="PROSITE" id="PS51007">
    <property type="entry name" value="CYTC"/>
    <property type="match status" value="1"/>
</dbReference>
<sequence length="117" mass="12718">MSLLDKSLRIAAVAALALMASGLAATARDTVTERLDDRRMFGSGREAFTKTCARCHTGLDSAVGPNLFQKEYDPEVLKYFARHGFGPMPAFTESMIDNATLDELAAYVARQGKGESR</sequence>
<evidence type="ECO:0000259" key="6">
    <source>
        <dbReference type="PROSITE" id="PS51007"/>
    </source>
</evidence>
<keyword evidence="3 4" id="KW-0408">Iron</keyword>
<accession>A0ABX0V6G9</accession>
<dbReference type="Proteomes" id="UP001429580">
    <property type="component" value="Unassembled WGS sequence"/>
</dbReference>
<protein>
    <submittedName>
        <fullName evidence="7">Mono/diheme cytochrome c family protein</fullName>
    </submittedName>
</protein>
<evidence type="ECO:0000313" key="7">
    <source>
        <dbReference type="EMBL" id="NIJ59925.1"/>
    </source>
</evidence>